<sequence length="759" mass="83004">MTSLITLALHGNKLSGPIPSTMGRLADLKFLTLLDNRLTGPIPSELGELTSLRHLLLSGNELAGWIPPEVGNMASLITLAVHKNKLSGPIPATLGRLTYLEDLLLFDNQITGRVPLELGEQLLHLRAVLLHKNFLEGPLPAHWRNARRMQALTLHENRFRGSLPSSLENMTILHFLTLHGNDFSGTVPRLSLPEGAKATLHRNRFSCKLPASLGLDDVRATVVMGNMVGVGDNITANWVSQTELQDFLYVSSKIWWGNMLVLAGLPMAILGAGAIYCQSRQASARSTQVIAPNIHASFMQSLRLSLWIAAFCALLLPAYLHGARYYECGQPLARSTAAYLDESRLAEIFVTLVWSLATLFVCAAISVLPKPGRGVTVPSEGSSQLRRKLAWLLWIVPVTMISLPSILFSVAQALPKDNTLVADWILKIAHRTAPFLLEGIDMVLAVQLSIKYAGLSGIKADRLLMALRLCAAWLLPLLVAVALQENCLAGWKLWWPACDAESDMNAAFNWEAAPLDGIQTVAPLPIQILNTTRDMCSAHPESLWDGRCSRSVIEGLSPLILKKLLIRIAVQPFAMVLAWRASKLEDDRPLDDLGRHLRLLGWGPRTSKSLNSMQQHAYFTTLLETAIVWGPLVPLVSFAVVAAFLSNAMLFEIGLSFGVRLPTDATNSFAGLSRAYLRFALAASCVFQLWHAFGTGMAGRTMLLLTSTLTAALSTLGLPPALRPASRPPRTGPEGLEMTEMEEAQAEFPPLRIFLQSIT</sequence>
<dbReference type="InterPro" id="IPR001611">
    <property type="entry name" value="Leu-rich_rpt"/>
</dbReference>
<organism evidence="3 4">
    <name type="scientific">Symbiodinium necroappetens</name>
    <dbReference type="NCBI Taxonomy" id="1628268"/>
    <lineage>
        <taxon>Eukaryota</taxon>
        <taxon>Sar</taxon>
        <taxon>Alveolata</taxon>
        <taxon>Dinophyceae</taxon>
        <taxon>Suessiales</taxon>
        <taxon>Symbiodiniaceae</taxon>
        <taxon>Symbiodinium</taxon>
    </lineage>
</organism>
<protein>
    <submittedName>
        <fullName evidence="3">MIK2 protein</fullName>
    </submittedName>
</protein>
<dbReference type="PANTHER" id="PTHR48059">
    <property type="entry name" value="POLYGALACTURONASE INHIBITOR 1"/>
    <property type="match status" value="1"/>
</dbReference>
<keyword evidence="2" id="KW-0812">Transmembrane</keyword>
<dbReference type="InterPro" id="IPR032675">
    <property type="entry name" value="LRR_dom_sf"/>
</dbReference>
<feature type="transmembrane region" description="Helical" evidence="2">
    <location>
        <begin position="254"/>
        <end position="277"/>
    </location>
</feature>
<keyword evidence="2" id="KW-0472">Membrane</keyword>
<comment type="subcellular location">
    <subcellularLocation>
        <location evidence="1">Cell envelope</location>
    </subcellularLocation>
</comment>
<feature type="transmembrane region" description="Helical" evidence="2">
    <location>
        <begin position="632"/>
        <end position="655"/>
    </location>
</feature>
<dbReference type="Gene3D" id="3.80.10.10">
    <property type="entry name" value="Ribonuclease Inhibitor"/>
    <property type="match status" value="1"/>
</dbReference>
<keyword evidence="2" id="KW-1133">Transmembrane helix</keyword>
<reference evidence="3" key="1">
    <citation type="submission" date="2021-02" db="EMBL/GenBank/DDBJ databases">
        <authorList>
            <person name="Dougan E. K."/>
            <person name="Rhodes N."/>
            <person name="Thang M."/>
            <person name="Chan C."/>
        </authorList>
    </citation>
    <scope>NUCLEOTIDE SEQUENCE</scope>
</reference>
<dbReference type="OrthoDB" id="2105857at2759"/>
<proteinExistence type="predicted"/>
<feature type="transmembrane region" description="Helical" evidence="2">
    <location>
        <begin position="389"/>
        <end position="411"/>
    </location>
</feature>
<evidence type="ECO:0000313" key="4">
    <source>
        <dbReference type="Proteomes" id="UP000601435"/>
    </source>
</evidence>
<keyword evidence="4" id="KW-1185">Reference proteome</keyword>
<dbReference type="Proteomes" id="UP000601435">
    <property type="component" value="Unassembled WGS sequence"/>
</dbReference>
<evidence type="ECO:0000256" key="2">
    <source>
        <dbReference type="SAM" id="Phobius"/>
    </source>
</evidence>
<accession>A0A812S8C7</accession>
<dbReference type="Pfam" id="PF00560">
    <property type="entry name" value="LRR_1"/>
    <property type="match status" value="1"/>
</dbReference>
<dbReference type="SUPFAM" id="SSF52058">
    <property type="entry name" value="L domain-like"/>
    <property type="match status" value="1"/>
</dbReference>
<dbReference type="FunFam" id="3.80.10.10:FF:000221">
    <property type="entry name" value="Leucine-rich repeat receptor-like protein kinase PXL1"/>
    <property type="match status" value="1"/>
</dbReference>
<gene>
    <name evidence="3" type="primary">MIK2</name>
    <name evidence="3" type="ORF">SNEC2469_LOCUS13019</name>
</gene>
<dbReference type="AlphaFoldDB" id="A0A812S8C7"/>
<evidence type="ECO:0000313" key="3">
    <source>
        <dbReference type="EMBL" id="CAE7464179.1"/>
    </source>
</evidence>
<dbReference type="InterPro" id="IPR051848">
    <property type="entry name" value="PGIP"/>
</dbReference>
<evidence type="ECO:0000256" key="1">
    <source>
        <dbReference type="ARBA" id="ARBA00004196"/>
    </source>
</evidence>
<dbReference type="EMBL" id="CAJNJA010020739">
    <property type="protein sequence ID" value="CAE7464179.1"/>
    <property type="molecule type" value="Genomic_DNA"/>
</dbReference>
<dbReference type="PANTHER" id="PTHR48059:SF30">
    <property type="entry name" value="OS06G0587000 PROTEIN"/>
    <property type="match status" value="1"/>
</dbReference>
<name>A0A812S8C7_9DINO</name>
<feature type="transmembrane region" description="Helical" evidence="2">
    <location>
        <begin position="304"/>
        <end position="326"/>
    </location>
</feature>
<feature type="transmembrane region" description="Helical" evidence="2">
    <location>
        <begin position="463"/>
        <end position="483"/>
    </location>
</feature>
<comment type="caution">
    <text evidence="3">The sequence shown here is derived from an EMBL/GenBank/DDBJ whole genome shotgun (WGS) entry which is preliminary data.</text>
</comment>
<feature type="transmembrane region" description="Helical" evidence="2">
    <location>
        <begin position="346"/>
        <end position="368"/>
    </location>
</feature>